<evidence type="ECO:0000313" key="2">
    <source>
        <dbReference type="EMBL" id="CAA9514360.1"/>
    </source>
</evidence>
<feature type="compositionally biased region" description="Basic residues" evidence="1">
    <location>
        <begin position="27"/>
        <end position="38"/>
    </location>
</feature>
<sequence>EHLNGSGGAVRPARGLRHPGARPGGARLRHACPGRRPR</sequence>
<accession>A0A6J4T5C9</accession>
<gene>
    <name evidence="2" type="ORF">AVDCRST_MAG69-2673</name>
</gene>
<feature type="region of interest" description="Disordered" evidence="1">
    <location>
        <begin position="1"/>
        <end position="38"/>
    </location>
</feature>
<dbReference type="EMBL" id="CADCVP010000295">
    <property type="protein sequence ID" value="CAA9514360.1"/>
    <property type="molecule type" value="Genomic_DNA"/>
</dbReference>
<reference evidence="2" key="1">
    <citation type="submission" date="2020-02" db="EMBL/GenBank/DDBJ databases">
        <authorList>
            <person name="Meier V. D."/>
        </authorList>
    </citation>
    <scope>NUCLEOTIDE SEQUENCE</scope>
    <source>
        <strain evidence="2">AVDCRST_MAG69</strain>
    </source>
</reference>
<protein>
    <submittedName>
        <fullName evidence="2">Uncharacterized protein</fullName>
    </submittedName>
</protein>
<organism evidence="2">
    <name type="scientific">uncultured Solirubrobacteraceae bacterium</name>
    <dbReference type="NCBI Taxonomy" id="1162706"/>
    <lineage>
        <taxon>Bacteria</taxon>
        <taxon>Bacillati</taxon>
        <taxon>Actinomycetota</taxon>
        <taxon>Thermoleophilia</taxon>
        <taxon>Solirubrobacterales</taxon>
        <taxon>Solirubrobacteraceae</taxon>
        <taxon>environmental samples</taxon>
    </lineage>
</organism>
<feature type="non-terminal residue" evidence="2">
    <location>
        <position position="38"/>
    </location>
</feature>
<name>A0A6J4T5C9_9ACTN</name>
<proteinExistence type="predicted"/>
<dbReference type="AlphaFoldDB" id="A0A6J4T5C9"/>
<evidence type="ECO:0000256" key="1">
    <source>
        <dbReference type="SAM" id="MobiDB-lite"/>
    </source>
</evidence>
<feature type="non-terminal residue" evidence="2">
    <location>
        <position position="1"/>
    </location>
</feature>